<dbReference type="InterPro" id="IPR044607">
    <property type="entry name" value="RKD-like"/>
</dbReference>
<dbReference type="PANTHER" id="PTHR46373">
    <property type="entry name" value="PROTEIN RKD4"/>
    <property type="match status" value="1"/>
</dbReference>
<reference evidence="9" key="2">
    <citation type="submission" date="2023-05" db="EMBL/GenBank/DDBJ databases">
        <authorList>
            <person name="Schelkunov M.I."/>
        </authorList>
    </citation>
    <scope>NUCLEOTIDE SEQUENCE</scope>
    <source>
        <strain evidence="9">Hsosn_3</strain>
        <tissue evidence="9">Leaf</tissue>
    </source>
</reference>
<dbReference type="InterPro" id="IPR000757">
    <property type="entry name" value="Beta-glucanase-like"/>
</dbReference>
<dbReference type="AlphaFoldDB" id="A0AAD8HKX6"/>
<dbReference type="InterPro" id="IPR013320">
    <property type="entry name" value="ConA-like_dom_sf"/>
</dbReference>
<evidence type="ECO:0000256" key="6">
    <source>
        <dbReference type="ARBA" id="ARBA00023242"/>
    </source>
</evidence>
<dbReference type="GO" id="GO:0004553">
    <property type="term" value="F:hydrolase activity, hydrolyzing O-glycosyl compounds"/>
    <property type="evidence" value="ECO:0007669"/>
    <property type="project" value="InterPro"/>
</dbReference>
<feature type="compositionally biased region" description="Polar residues" evidence="7">
    <location>
        <begin position="387"/>
        <end position="403"/>
    </location>
</feature>
<evidence type="ECO:0000256" key="5">
    <source>
        <dbReference type="ARBA" id="ARBA00023163"/>
    </source>
</evidence>
<keyword evidence="6" id="KW-0539">Nucleus</keyword>
<evidence type="ECO:0000256" key="3">
    <source>
        <dbReference type="ARBA" id="ARBA00023054"/>
    </source>
</evidence>
<dbReference type="InterPro" id="IPR003035">
    <property type="entry name" value="RWP-RK_dom"/>
</dbReference>
<keyword evidence="3" id="KW-0175">Coiled coil</keyword>
<feature type="compositionally biased region" description="Basic and acidic residues" evidence="7">
    <location>
        <begin position="374"/>
        <end position="386"/>
    </location>
</feature>
<comment type="caution">
    <text evidence="9">The sequence shown here is derived from an EMBL/GenBank/DDBJ whole genome shotgun (WGS) entry which is preliminary data.</text>
</comment>
<dbReference type="GO" id="GO:0003700">
    <property type="term" value="F:DNA-binding transcription factor activity"/>
    <property type="evidence" value="ECO:0007669"/>
    <property type="project" value="InterPro"/>
</dbReference>
<dbReference type="Gene3D" id="2.60.120.200">
    <property type="match status" value="1"/>
</dbReference>
<keyword evidence="2" id="KW-0805">Transcription regulation</keyword>
<dbReference type="SUPFAM" id="SSF49899">
    <property type="entry name" value="Concanavalin A-like lectins/glucanases"/>
    <property type="match status" value="1"/>
</dbReference>
<evidence type="ECO:0000256" key="2">
    <source>
        <dbReference type="ARBA" id="ARBA00023015"/>
    </source>
</evidence>
<evidence type="ECO:0000256" key="1">
    <source>
        <dbReference type="ARBA" id="ARBA00004049"/>
    </source>
</evidence>
<keyword evidence="5" id="KW-0804">Transcription</keyword>
<keyword evidence="4" id="KW-0238">DNA-binding</keyword>
<evidence type="ECO:0000256" key="4">
    <source>
        <dbReference type="ARBA" id="ARBA00023125"/>
    </source>
</evidence>
<dbReference type="EMBL" id="JAUIZM010000008">
    <property type="protein sequence ID" value="KAK1369051.1"/>
    <property type="molecule type" value="Genomic_DNA"/>
</dbReference>
<comment type="function">
    <text evidence="1">Putative transcription factor.</text>
</comment>
<dbReference type="Proteomes" id="UP001237642">
    <property type="component" value="Unassembled WGS sequence"/>
</dbReference>
<keyword evidence="10" id="KW-1185">Reference proteome</keyword>
<feature type="compositionally biased region" description="Polar residues" evidence="7">
    <location>
        <begin position="165"/>
        <end position="176"/>
    </location>
</feature>
<sequence length="403" mass="44863">MYVVLASGISSRNLPIISFDEGYSQLFGDDNLMLLQDGKSVHISIDERTSSGFVSEDVYIHGFFSASIKLPADYTAGVVVALYVIAIHWDFGMSESEVMSFQLLDMFGYNDPLYASLDIVPTQDYCTFMQGDYFSWNTGYEKLDAELVGDFRDFQFEDYQPPLLTDNNTHNATNGDMINGHGDHKEDKKRKNNSCSRVAKGQNSTRILTKEEISKYFYMPITQAAKELNIGLTLLKKRCRELGIPRSLLASFILPSSHSLRRIEFLSKDLTEPETTEIEKPPEWVEWRENSDSLEPTDVNRDFAESSNAAADSTEFSDAAANTELPDAAVNVDSHNSITESAEQTDATTGPVAPPTDINELSSVDDTPPDLPNDELKVELESHDNDSSANKTDNSIIHWSATG</sequence>
<proteinExistence type="predicted"/>
<protein>
    <recommendedName>
        <fullName evidence="8">RWP-RK domain-containing protein</fullName>
    </recommendedName>
</protein>
<dbReference type="GO" id="GO:0005975">
    <property type="term" value="P:carbohydrate metabolic process"/>
    <property type="evidence" value="ECO:0007669"/>
    <property type="project" value="InterPro"/>
</dbReference>
<evidence type="ECO:0000313" key="9">
    <source>
        <dbReference type="EMBL" id="KAK1369051.1"/>
    </source>
</evidence>
<dbReference type="Pfam" id="PF02042">
    <property type="entry name" value="RWP-RK"/>
    <property type="match status" value="1"/>
</dbReference>
<feature type="region of interest" description="Disordered" evidence="7">
    <location>
        <begin position="165"/>
        <end position="201"/>
    </location>
</feature>
<dbReference type="GO" id="GO:0003677">
    <property type="term" value="F:DNA binding"/>
    <property type="evidence" value="ECO:0007669"/>
    <property type="project" value="UniProtKB-KW"/>
</dbReference>
<feature type="domain" description="RWP-RK" evidence="8">
    <location>
        <begin position="191"/>
        <end position="277"/>
    </location>
</feature>
<dbReference type="Pfam" id="PF00722">
    <property type="entry name" value="Glyco_hydro_16"/>
    <property type="match status" value="1"/>
</dbReference>
<name>A0AAD8HKX6_9APIA</name>
<gene>
    <name evidence="9" type="ORF">POM88_035143</name>
</gene>
<reference evidence="9" key="1">
    <citation type="submission" date="2023-02" db="EMBL/GenBank/DDBJ databases">
        <title>Genome of toxic invasive species Heracleum sosnowskyi carries increased number of genes despite the absence of recent whole-genome duplications.</title>
        <authorList>
            <person name="Schelkunov M."/>
            <person name="Shtratnikova V."/>
            <person name="Makarenko M."/>
            <person name="Klepikova A."/>
            <person name="Omelchenko D."/>
            <person name="Novikova G."/>
            <person name="Obukhova E."/>
            <person name="Bogdanov V."/>
            <person name="Penin A."/>
            <person name="Logacheva M."/>
        </authorList>
    </citation>
    <scope>NUCLEOTIDE SEQUENCE</scope>
    <source>
        <strain evidence="9">Hsosn_3</strain>
        <tissue evidence="9">Leaf</tissue>
    </source>
</reference>
<feature type="compositionally biased region" description="Polar residues" evidence="7">
    <location>
        <begin position="339"/>
        <end position="348"/>
    </location>
</feature>
<dbReference type="PANTHER" id="PTHR46373:SF20">
    <property type="entry name" value="PROTEIN RKD1"/>
    <property type="match status" value="1"/>
</dbReference>
<evidence type="ECO:0000256" key="7">
    <source>
        <dbReference type="SAM" id="MobiDB-lite"/>
    </source>
</evidence>
<evidence type="ECO:0000259" key="8">
    <source>
        <dbReference type="PROSITE" id="PS51519"/>
    </source>
</evidence>
<dbReference type="PROSITE" id="PS51519">
    <property type="entry name" value="RWP_RK"/>
    <property type="match status" value="1"/>
</dbReference>
<evidence type="ECO:0000313" key="10">
    <source>
        <dbReference type="Proteomes" id="UP001237642"/>
    </source>
</evidence>
<accession>A0AAD8HKX6</accession>
<feature type="region of interest" description="Disordered" evidence="7">
    <location>
        <begin position="339"/>
        <end position="403"/>
    </location>
</feature>
<organism evidence="9 10">
    <name type="scientific">Heracleum sosnowskyi</name>
    <dbReference type="NCBI Taxonomy" id="360622"/>
    <lineage>
        <taxon>Eukaryota</taxon>
        <taxon>Viridiplantae</taxon>
        <taxon>Streptophyta</taxon>
        <taxon>Embryophyta</taxon>
        <taxon>Tracheophyta</taxon>
        <taxon>Spermatophyta</taxon>
        <taxon>Magnoliopsida</taxon>
        <taxon>eudicotyledons</taxon>
        <taxon>Gunneridae</taxon>
        <taxon>Pentapetalae</taxon>
        <taxon>asterids</taxon>
        <taxon>campanulids</taxon>
        <taxon>Apiales</taxon>
        <taxon>Apiaceae</taxon>
        <taxon>Apioideae</taxon>
        <taxon>apioid superclade</taxon>
        <taxon>Tordylieae</taxon>
        <taxon>Tordyliinae</taxon>
        <taxon>Heracleum</taxon>
    </lineage>
</organism>